<organism evidence="2 3">
    <name type="scientific">Vagococcus lutrae</name>
    <dbReference type="NCBI Taxonomy" id="81947"/>
    <lineage>
        <taxon>Bacteria</taxon>
        <taxon>Bacillati</taxon>
        <taxon>Bacillota</taxon>
        <taxon>Bacilli</taxon>
        <taxon>Lactobacillales</taxon>
        <taxon>Enterococcaceae</taxon>
        <taxon>Vagococcus</taxon>
    </lineage>
</organism>
<evidence type="ECO:0000256" key="1">
    <source>
        <dbReference type="SAM" id="MobiDB-lite"/>
    </source>
</evidence>
<sequence>MSTLFNTVQYRLPDKDIQTFLSYIEERKLFQYLDYFLLDRQRFLPQFQEEMTYLASDTTISQAFLDTHHYHVVSRTIDGDYLAANNQQVVVIPKSFHLNDLEYFNMPMIDFWVALEKGEIDSQFLPDFSSDMMEDIEEPIEESSTSPDEPPQKSNWFRRLFH</sequence>
<name>A0AAE9XHF4_9ENTE</name>
<protein>
    <submittedName>
        <fullName evidence="2">Uncharacterized protein</fullName>
    </submittedName>
</protein>
<evidence type="ECO:0000313" key="2">
    <source>
        <dbReference type="EMBL" id="WCG22421.1"/>
    </source>
</evidence>
<dbReference type="EMBL" id="CP116507">
    <property type="protein sequence ID" value="WCG22421.1"/>
    <property type="molecule type" value="Genomic_DNA"/>
</dbReference>
<reference evidence="2" key="1">
    <citation type="submission" date="2023-01" db="EMBL/GenBank/DDBJ databases">
        <title>Oxazolidinone resistance genes in florfenicol resistant enterococci from beef cattle and veal calves at slaughter.</title>
        <authorList>
            <person name="Biggel M."/>
        </authorList>
    </citation>
    <scope>NUCLEOTIDE SEQUENCE</scope>
    <source>
        <strain evidence="2">K204-1</strain>
    </source>
</reference>
<gene>
    <name evidence="2" type="ORF">PML95_08465</name>
</gene>
<dbReference type="Proteomes" id="UP001179600">
    <property type="component" value="Chromosome"/>
</dbReference>
<dbReference type="AlphaFoldDB" id="A0AAE9XHF4"/>
<dbReference type="RefSeq" id="WP_272163245.1">
    <property type="nucleotide sequence ID" value="NZ_CP116507.1"/>
</dbReference>
<evidence type="ECO:0000313" key="3">
    <source>
        <dbReference type="Proteomes" id="UP001179600"/>
    </source>
</evidence>
<feature type="region of interest" description="Disordered" evidence="1">
    <location>
        <begin position="135"/>
        <end position="162"/>
    </location>
</feature>
<accession>A0AAE9XHF4</accession>
<proteinExistence type="predicted"/>